<dbReference type="EMBL" id="KZ996796">
    <property type="protein sequence ID" value="RKO88319.1"/>
    <property type="molecule type" value="Genomic_DNA"/>
</dbReference>
<accession>A0A4P9W780</accession>
<protein>
    <submittedName>
        <fullName evidence="1">Uncharacterized protein</fullName>
    </submittedName>
</protein>
<evidence type="ECO:0000313" key="1">
    <source>
        <dbReference type="EMBL" id="RKO88319.1"/>
    </source>
</evidence>
<keyword evidence="2" id="KW-1185">Reference proteome</keyword>
<dbReference type="OrthoDB" id="2900813at2759"/>
<dbReference type="Proteomes" id="UP000269721">
    <property type="component" value="Unassembled WGS sequence"/>
</dbReference>
<dbReference type="AlphaFoldDB" id="A0A4P9W780"/>
<organism evidence="1 2">
    <name type="scientific">Blyttiomyces helicus</name>
    <dbReference type="NCBI Taxonomy" id="388810"/>
    <lineage>
        <taxon>Eukaryota</taxon>
        <taxon>Fungi</taxon>
        <taxon>Fungi incertae sedis</taxon>
        <taxon>Chytridiomycota</taxon>
        <taxon>Chytridiomycota incertae sedis</taxon>
        <taxon>Chytridiomycetes</taxon>
        <taxon>Chytridiomycetes incertae sedis</taxon>
        <taxon>Blyttiomyces</taxon>
    </lineage>
</organism>
<name>A0A4P9W780_9FUNG</name>
<reference evidence="2" key="1">
    <citation type="journal article" date="2018" name="Nat. Microbiol.">
        <title>Leveraging single-cell genomics to expand the fungal tree of life.</title>
        <authorList>
            <person name="Ahrendt S.R."/>
            <person name="Quandt C.A."/>
            <person name="Ciobanu D."/>
            <person name="Clum A."/>
            <person name="Salamov A."/>
            <person name="Andreopoulos B."/>
            <person name="Cheng J.F."/>
            <person name="Woyke T."/>
            <person name="Pelin A."/>
            <person name="Henrissat B."/>
            <person name="Reynolds N.K."/>
            <person name="Benny G.L."/>
            <person name="Smith M.E."/>
            <person name="James T.Y."/>
            <person name="Grigoriev I.V."/>
        </authorList>
    </citation>
    <scope>NUCLEOTIDE SEQUENCE [LARGE SCALE GENOMIC DNA]</scope>
</reference>
<sequence>MLATPEDHESAAADAIQRDDWRAAADSLRAAYTAQPPTSKRRSYLLFNFTMMFIMEKVRYPIAGDLTFIVASSRATGSQPPLEAHCAYAIGILMDSDGRYRRGIATAESASEADRRVIVMYHDGDKPAGELLDKFLETLRQRLAKTLQQISTMNPSAIPDEISRLPKIATATRTRECRDWRASADAFRAAYDGASPDFAPRSYCIWYYTHIFHDGPDTLLQPTACDLAFMRGIFESDAAPIPHRVLCGYTLCYLRVRKGDCKKSGETARCVIALAEYATVAEGSAAARPDGKGESIGELLDSYLVYLRVILAETTIPDCTVPFAPAAPGDAAYKQRLTDTILERAFFEPGHSCDKCKTSSGTMNAAEGRIERILEFRGPEPGDRWRVALIGADAGTSDEIVDSASMRLVVPCSERDELVGESLD</sequence>
<gene>
    <name evidence="1" type="ORF">BDK51DRAFT_38948</name>
</gene>
<proteinExistence type="predicted"/>
<evidence type="ECO:0000313" key="2">
    <source>
        <dbReference type="Proteomes" id="UP000269721"/>
    </source>
</evidence>